<evidence type="ECO:0000256" key="1">
    <source>
        <dbReference type="SAM" id="Phobius"/>
    </source>
</evidence>
<dbReference type="AlphaFoldDB" id="A0A1G8S8K9"/>
<keyword evidence="1" id="KW-0812">Transmembrane</keyword>
<evidence type="ECO:0000313" key="2">
    <source>
        <dbReference type="EMBL" id="SDJ25536.1"/>
    </source>
</evidence>
<reference evidence="3" key="1">
    <citation type="submission" date="2016-10" db="EMBL/GenBank/DDBJ databases">
        <authorList>
            <person name="Varghese N."/>
            <person name="Submissions S."/>
        </authorList>
    </citation>
    <scope>NUCLEOTIDE SEQUENCE [LARGE SCALE GENOMIC DNA]</scope>
    <source>
        <strain evidence="3">DSM 44796</strain>
    </source>
</reference>
<gene>
    <name evidence="2" type="ORF">SAMN04488074_101906</name>
</gene>
<feature type="transmembrane region" description="Helical" evidence="1">
    <location>
        <begin position="48"/>
        <end position="68"/>
    </location>
</feature>
<dbReference type="RefSeq" id="WP_090004290.1">
    <property type="nucleotide sequence ID" value="NZ_FNET01000001.1"/>
</dbReference>
<keyword evidence="1" id="KW-1133">Transmembrane helix</keyword>
<dbReference type="Proteomes" id="UP000199682">
    <property type="component" value="Unassembled WGS sequence"/>
</dbReference>
<evidence type="ECO:0000313" key="3">
    <source>
        <dbReference type="Proteomes" id="UP000199682"/>
    </source>
</evidence>
<keyword evidence="1" id="KW-0472">Membrane</keyword>
<organism evidence="2 3">
    <name type="scientific">Lentzea albidocapillata subsp. violacea</name>
    <dbReference type="NCBI Taxonomy" id="128104"/>
    <lineage>
        <taxon>Bacteria</taxon>
        <taxon>Bacillati</taxon>
        <taxon>Actinomycetota</taxon>
        <taxon>Actinomycetes</taxon>
        <taxon>Pseudonocardiales</taxon>
        <taxon>Pseudonocardiaceae</taxon>
        <taxon>Lentzea</taxon>
    </lineage>
</organism>
<accession>A0A1G8S8K9</accession>
<sequence length="70" mass="7710">MTELVVALLTPAVLASATMWCSLRVIVVVDLDFLPAGCRRRIEWWQAHAGYLYLACVVLAIVAIAHQITS</sequence>
<dbReference type="EMBL" id="FNET01000001">
    <property type="protein sequence ID" value="SDJ25536.1"/>
    <property type="molecule type" value="Genomic_DNA"/>
</dbReference>
<proteinExistence type="predicted"/>
<name>A0A1G8S8K9_9PSEU</name>
<protein>
    <submittedName>
        <fullName evidence="2">Uncharacterized protein</fullName>
    </submittedName>
</protein>